<dbReference type="EMBL" id="MCBR01015232">
    <property type="protein sequence ID" value="RKF61870.1"/>
    <property type="molecule type" value="Genomic_DNA"/>
</dbReference>
<dbReference type="InterPro" id="IPR041188">
    <property type="entry name" value="HTH_ABP1_N"/>
</dbReference>
<gene>
    <name evidence="2" type="ORF">GcC1_152019</name>
</gene>
<evidence type="ECO:0000313" key="2">
    <source>
        <dbReference type="EMBL" id="RKF61870.1"/>
    </source>
</evidence>
<organism evidence="2 3">
    <name type="scientific">Golovinomyces cichoracearum</name>
    <dbReference type="NCBI Taxonomy" id="62708"/>
    <lineage>
        <taxon>Eukaryota</taxon>
        <taxon>Fungi</taxon>
        <taxon>Dikarya</taxon>
        <taxon>Ascomycota</taxon>
        <taxon>Pezizomycotina</taxon>
        <taxon>Leotiomycetes</taxon>
        <taxon>Erysiphales</taxon>
        <taxon>Erysiphaceae</taxon>
        <taxon>Golovinomyces</taxon>
    </lineage>
</organism>
<dbReference type="Proteomes" id="UP000285405">
    <property type="component" value="Unassembled WGS sequence"/>
</dbReference>
<evidence type="ECO:0000313" key="3">
    <source>
        <dbReference type="Proteomes" id="UP000285405"/>
    </source>
</evidence>
<protein>
    <submittedName>
        <fullName evidence="2">Putative centromere binding protein cbh2</fullName>
    </submittedName>
</protein>
<dbReference type="OrthoDB" id="125347at2759"/>
<name>A0A420HWU4_9PEZI</name>
<accession>A0A420HWU4</accession>
<feature type="non-terminal residue" evidence="2">
    <location>
        <position position="1"/>
    </location>
</feature>
<dbReference type="Gene3D" id="1.10.10.60">
    <property type="entry name" value="Homeodomain-like"/>
    <property type="match status" value="1"/>
</dbReference>
<dbReference type="AlphaFoldDB" id="A0A420HWU4"/>
<dbReference type="SUPFAM" id="SSF46689">
    <property type="entry name" value="Homeodomain-like"/>
    <property type="match status" value="1"/>
</dbReference>
<dbReference type="Pfam" id="PF18107">
    <property type="entry name" value="HTH_ABP1_N"/>
    <property type="match status" value="1"/>
</dbReference>
<reference evidence="2 3" key="1">
    <citation type="journal article" date="2018" name="BMC Genomics">
        <title>Comparative genome analyses reveal sequence features reflecting distinct modes of host-adaptation between dicot and monocot powdery mildew.</title>
        <authorList>
            <person name="Wu Y."/>
            <person name="Ma X."/>
            <person name="Pan Z."/>
            <person name="Kale S.D."/>
            <person name="Song Y."/>
            <person name="King H."/>
            <person name="Zhang Q."/>
            <person name="Presley C."/>
            <person name="Deng X."/>
            <person name="Wei C.I."/>
            <person name="Xiao S."/>
        </authorList>
    </citation>
    <scope>NUCLEOTIDE SEQUENCE [LARGE SCALE GENOMIC DNA]</scope>
    <source>
        <strain evidence="2">UCSC1</strain>
    </source>
</reference>
<dbReference type="InterPro" id="IPR009057">
    <property type="entry name" value="Homeodomain-like_sf"/>
</dbReference>
<feature type="domain" description="ARS-binding protein 1 N-terminal" evidence="1">
    <location>
        <begin position="15"/>
        <end position="69"/>
    </location>
</feature>
<comment type="caution">
    <text evidence="2">The sequence shown here is derived from an EMBL/GenBank/DDBJ whole genome shotgun (WGS) entry which is preliminary data.</text>
</comment>
<evidence type="ECO:0000259" key="1">
    <source>
        <dbReference type="Pfam" id="PF18107"/>
    </source>
</evidence>
<proteinExistence type="predicted"/>
<sequence length="116" mass="13648">ITIEVSRLHDFSVNVIINGQRRALRFWFAGGKHTQGRAINLWQTEYYSRVTQVTISDMLSSKYAFLDEPEPGSLKENWIDLQNALFEWEQRFEAIQGIVTGDILRHKPTEIWQWLP</sequence>